<evidence type="ECO:0008006" key="8">
    <source>
        <dbReference type="Google" id="ProtNLM"/>
    </source>
</evidence>
<dbReference type="EMBL" id="WSZM01000135">
    <property type="protein sequence ID" value="KAF4040974.1"/>
    <property type="molecule type" value="Genomic_DNA"/>
</dbReference>
<reference evidence="4" key="1">
    <citation type="submission" date="2020-04" db="EMBL/GenBank/DDBJ databases">
        <title>Hybrid Assembly of Korean Phytophthora infestans isolates.</title>
        <authorList>
            <person name="Prokchorchik M."/>
            <person name="Lee Y."/>
            <person name="Seo J."/>
            <person name="Cho J.-H."/>
            <person name="Park Y.-E."/>
            <person name="Jang D.-C."/>
            <person name="Im J.-S."/>
            <person name="Choi J.-G."/>
            <person name="Park H.-J."/>
            <person name="Lee G.-B."/>
            <person name="Lee Y.-G."/>
            <person name="Hong S.-Y."/>
            <person name="Cho K."/>
            <person name="Sohn K.H."/>
        </authorList>
    </citation>
    <scope>NUCLEOTIDE SEQUENCE</scope>
    <source>
        <strain evidence="4">KR_1_A1</strain>
        <strain evidence="6">KR_2_A2</strain>
    </source>
</reference>
<feature type="signal peptide" evidence="3">
    <location>
        <begin position="1"/>
        <end position="18"/>
    </location>
</feature>
<evidence type="ECO:0000313" key="5">
    <source>
        <dbReference type="EMBL" id="KAF4040974.1"/>
    </source>
</evidence>
<dbReference type="EMBL" id="WSZM01001043">
    <property type="protein sequence ID" value="KAF4028482.1"/>
    <property type="molecule type" value="Genomic_DNA"/>
</dbReference>
<comment type="caution">
    <text evidence="4">The sequence shown here is derived from an EMBL/GenBank/DDBJ whole genome shotgun (WGS) entry which is preliminary data.</text>
</comment>
<keyword evidence="2" id="KW-0472">Membrane</keyword>
<feature type="chain" id="PRO_5036239553" description="Secreted RxLR effector peptide protein" evidence="3">
    <location>
        <begin position="19"/>
        <end position="128"/>
    </location>
</feature>
<accession>A0A833RN86</accession>
<keyword evidence="7" id="KW-1185">Reference proteome</keyword>
<dbReference type="Proteomes" id="UP000602510">
    <property type="component" value="Unassembled WGS sequence"/>
</dbReference>
<protein>
    <recommendedName>
        <fullName evidence="8">Secreted RxLR effector peptide protein</fullName>
    </recommendedName>
</protein>
<organism evidence="4 7">
    <name type="scientific">Phytophthora infestans</name>
    <name type="common">Potato late blight agent</name>
    <name type="synonym">Botrytis infestans</name>
    <dbReference type="NCBI Taxonomy" id="4787"/>
    <lineage>
        <taxon>Eukaryota</taxon>
        <taxon>Sar</taxon>
        <taxon>Stramenopiles</taxon>
        <taxon>Oomycota</taxon>
        <taxon>Peronosporomycetes</taxon>
        <taxon>Peronosporales</taxon>
        <taxon>Peronosporaceae</taxon>
        <taxon>Phytophthora</taxon>
    </lineage>
</organism>
<gene>
    <name evidence="5" type="ORF">GN244_ATG07018</name>
    <name evidence="4" type="ORF">GN244_ATG19818</name>
    <name evidence="6" type="ORF">GN958_ATG07370</name>
</gene>
<dbReference type="EMBL" id="JAACNO010001017">
    <property type="protein sequence ID" value="KAF4143411.1"/>
    <property type="molecule type" value="Genomic_DNA"/>
</dbReference>
<dbReference type="Proteomes" id="UP000704712">
    <property type="component" value="Unassembled WGS sequence"/>
</dbReference>
<evidence type="ECO:0000313" key="4">
    <source>
        <dbReference type="EMBL" id="KAF4028482.1"/>
    </source>
</evidence>
<name>A0A833RN86_PHYIN</name>
<feature type="region of interest" description="Disordered" evidence="1">
    <location>
        <begin position="72"/>
        <end position="95"/>
    </location>
</feature>
<sequence>MHINFFLALLVACSTVSGMVVADTDGDPRVPRIAKASNAKGIRSKHKIQRLRRPQKLKNEERFDAAAYMLDSDDESTTSKKRKDEKISHKASEKPLSPKAKMWVSAISILLSLGITAGVGVGLYKLLQ</sequence>
<feature type="compositionally biased region" description="Basic and acidic residues" evidence="1">
    <location>
        <begin position="82"/>
        <end position="93"/>
    </location>
</feature>
<keyword evidence="2" id="KW-1133">Transmembrane helix</keyword>
<proteinExistence type="predicted"/>
<evidence type="ECO:0000256" key="1">
    <source>
        <dbReference type="SAM" id="MobiDB-lite"/>
    </source>
</evidence>
<evidence type="ECO:0000313" key="7">
    <source>
        <dbReference type="Proteomes" id="UP000602510"/>
    </source>
</evidence>
<evidence type="ECO:0000256" key="2">
    <source>
        <dbReference type="SAM" id="Phobius"/>
    </source>
</evidence>
<dbReference type="AlphaFoldDB" id="A0A833RN86"/>
<keyword evidence="2" id="KW-0812">Transmembrane</keyword>
<feature type="transmembrane region" description="Helical" evidence="2">
    <location>
        <begin position="102"/>
        <end position="124"/>
    </location>
</feature>
<keyword evidence="3" id="KW-0732">Signal</keyword>
<evidence type="ECO:0000313" key="6">
    <source>
        <dbReference type="EMBL" id="KAF4143411.1"/>
    </source>
</evidence>
<evidence type="ECO:0000256" key="3">
    <source>
        <dbReference type="SAM" id="SignalP"/>
    </source>
</evidence>